<comment type="caution">
    <text evidence="1">The sequence shown here is derived from an EMBL/GenBank/DDBJ whole genome shotgun (WGS) entry which is preliminary data.</text>
</comment>
<evidence type="ECO:0000313" key="2">
    <source>
        <dbReference type="Proteomes" id="UP001224890"/>
    </source>
</evidence>
<dbReference type="AlphaFoldDB" id="A0AAJ0AQZ2"/>
<keyword evidence="2" id="KW-1185">Reference proteome</keyword>
<sequence length="223" mass="25076">MPTTSTQTAYAPRNTAEKGSLGSFEITLRDASQLQLNRIRDLCVGVTARQMKAGCYPASPPSRQNRIQHVTATVQQSIRQLQPKHTQTQVFWSRPCYQTYQVAVLRYTCARQSITDIILALRSGTDSVALIARSYRPHTNFSLATTFWFLALSDLSFVAKLHLSADYCLLSARQDREVAFLQHARTNSSRILHDVLQHPSCLHACIYSMYHCTPGMDGNLPMP</sequence>
<protein>
    <submittedName>
        <fullName evidence="1">Uncharacterized protein</fullName>
    </submittedName>
</protein>
<organism evidence="1 2">
    <name type="scientific">Colletotrichum godetiae</name>
    <dbReference type="NCBI Taxonomy" id="1209918"/>
    <lineage>
        <taxon>Eukaryota</taxon>
        <taxon>Fungi</taxon>
        <taxon>Dikarya</taxon>
        <taxon>Ascomycota</taxon>
        <taxon>Pezizomycotina</taxon>
        <taxon>Sordariomycetes</taxon>
        <taxon>Hypocreomycetidae</taxon>
        <taxon>Glomerellales</taxon>
        <taxon>Glomerellaceae</taxon>
        <taxon>Colletotrichum</taxon>
        <taxon>Colletotrichum acutatum species complex</taxon>
    </lineage>
</organism>
<name>A0AAJ0AQZ2_9PEZI</name>
<dbReference type="RefSeq" id="XP_060430996.1">
    <property type="nucleotide sequence ID" value="XM_060581308.1"/>
</dbReference>
<proteinExistence type="predicted"/>
<reference evidence="1" key="1">
    <citation type="submission" date="2021-06" db="EMBL/GenBank/DDBJ databases">
        <title>Comparative genomics, transcriptomics and evolutionary studies reveal genomic signatures of adaptation to plant cell wall in hemibiotrophic fungi.</title>
        <authorList>
            <consortium name="DOE Joint Genome Institute"/>
            <person name="Baroncelli R."/>
            <person name="Diaz J.F."/>
            <person name="Benocci T."/>
            <person name="Peng M."/>
            <person name="Battaglia E."/>
            <person name="Haridas S."/>
            <person name="Andreopoulos W."/>
            <person name="Labutti K."/>
            <person name="Pangilinan J."/>
            <person name="Floch G.L."/>
            <person name="Makela M.R."/>
            <person name="Henrissat B."/>
            <person name="Grigoriev I.V."/>
            <person name="Crouch J.A."/>
            <person name="De Vries R.P."/>
            <person name="Sukno S.A."/>
            <person name="Thon M.R."/>
        </authorList>
    </citation>
    <scope>NUCLEOTIDE SEQUENCE</scope>
    <source>
        <strain evidence="1">CBS 193.32</strain>
    </source>
</reference>
<dbReference type="GeneID" id="85465834"/>
<evidence type="ECO:0000313" key="1">
    <source>
        <dbReference type="EMBL" id="KAK1687301.1"/>
    </source>
</evidence>
<dbReference type="EMBL" id="JAHMHR010000015">
    <property type="protein sequence ID" value="KAK1687301.1"/>
    <property type="molecule type" value="Genomic_DNA"/>
</dbReference>
<dbReference type="Proteomes" id="UP001224890">
    <property type="component" value="Unassembled WGS sequence"/>
</dbReference>
<accession>A0AAJ0AQZ2</accession>
<gene>
    <name evidence="1" type="ORF">BDP55DRAFT_90466</name>
</gene>